<accession>A0A0X1SXN1</accession>
<dbReference type="Proteomes" id="UP000063229">
    <property type="component" value="Chromosome"/>
</dbReference>
<dbReference type="OrthoDB" id="9802627at2"/>
<dbReference type="GO" id="GO:0000270">
    <property type="term" value="P:peptidoglycan metabolic process"/>
    <property type="evidence" value="ECO:0007669"/>
    <property type="project" value="TreeGrafter"/>
</dbReference>
<dbReference type="PANTHER" id="PTHR30023">
    <property type="entry name" value="D-ALANYL-D-ALANINE CARBOXYPEPTIDASE"/>
    <property type="match status" value="1"/>
</dbReference>
<evidence type="ECO:0000313" key="3">
    <source>
        <dbReference type="EMBL" id="AMB84410.1"/>
    </source>
</evidence>
<dbReference type="PROSITE" id="PS51257">
    <property type="entry name" value="PROKAR_LIPOPROTEIN"/>
    <property type="match status" value="1"/>
</dbReference>
<gene>
    <name evidence="3" type="ORF">AWM79_03455</name>
</gene>
<dbReference type="Pfam" id="PF02113">
    <property type="entry name" value="Peptidase_S13"/>
    <property type="match status" value="1"/>
</dbReference>
<comment type="similarity">
    <text evidence="1">Belongs to the peptidase S13 family.</text>
</comment>
<dbReference type="STRING" id="46677.AWM79_03455"/>
<evidence type="ECO:0000256" key="1">
    <source>
        <dbReference type="ARBA" id="ARBA00006096"/>
    </source>
</evidence>
<dbReference type="Gene3D" id="3.50.80.20">
    <property type="entry name" value="D-Ala-D-Ala carboxypeptidase C, peptidase S13"/>
    <property type="match status" value="1"/>
</dbReference>
<dbReference type="EMBL" id="CP014135">
    <property type="protein sequence ID" value="AMB84410.1"/>
    <property type="molecule type" value="Genomic_DNA"/>
</dbReference>
<dbReference type="Gene3D" id="3.40.710.10">
    <property type="entry name" value="DD-peptidase/beta-lactamase superfamily"/>
    <property type="match status" value="1"/>
</dbReference>
<keyword evidence="2" id="KW-0378">Hydrolase</keyword>
<dbReference type="InterPro" id="IPR012338">
    <property type="entry name" value="Beta-lactam/transpept-like"/>
</dbReference>
<dbReference type="AlphaFoldDB" id="A0A0X1SXN1"/>
<dbReference type="SUPFAM" id="SSF56601">
    <property type="entry name" value="beta-lactamase/transpeptidase-like"/>
    <property type="match status" value="1"/>
</dbReference>
<dbReference type="PRINTS" id="PR00922">
    <property type="entry name" value="DADACBPTASE3"/>
</dbReference>
<protein>
    <submittedName>
        <fullName evidence="3">Penicillin-binding protein</fullName>
    </submittedName>
</protein>
<name>A0A0X1SXN1_PSEAA</name>
<dbReference type="RefSeq" id="WP_017130721.1">
    <property type="nucleotide sequence ID" value="NZ_CP014135.1"/>
</dbReference>
<reference evidence="3 4" key="1">
    <citation type="submission" date="2016-01" db="EMBL/GenBank/DDBJ databases">
        <authorList>
            <person name="McClelland M."/>
            <person name="Jain A."/>
            <person name="Saraogi P."/>
            <person name="Mendelson R."/>
            <person name="Westerman R."/>
            <person name="SanMiguel P."/>
            <person name="Csonka L."/>
        </authorList>
    </citation>
    <scope>NUCLEOTIDE SEQUENCE [LARGE SCALE GENOMIC DNA]</scope>
    <source>
        <strain evidence="3 4">NCPPB 2472</strain>
    </source>
</reference>
<evidence type="ECO:0000313" key="4">
    <source>
        <dbReference type="Proteomes" id="UP000063229"/>
    </source>
</evidence>
<dbReference type="PANTHER" id="PTHR30023:SF0">
    <property type="entry name" value="PENICILLIN-SENSITIVE CARBOXYPEPTIDASE A"/>
    <property type="match status" value="1"/>
</dbReference>
<keyword evidence="4" id="KW-1185">Reference proteome</keyword>
<evidence type="ECO:0000256" key="2">
    <source>
        <dbReference type="ARBA" id="ARBA00022801"/>
    </source>
</evidence>
<proteinExistence type="inferred from homology"/>
<dbReference type="KEGG" id="pagb:AWM79_03455"/>
<dbReference type="InterPro" id="IPR000667">
    <property type="entry name" value="Peptidase_S13"/>
</dbReference>
<organism evidence="3 4">
    <name type="scientific">Pseudomonas agarici</name>
    <dbReference type="NCBI Taxonomy" id="46677"/>
    <lineage>
        <taxon>Bacteria</taxon>
        <taxon>Pseudomonadati</taxon>
        <taxon>Pseudomonadota</taxon>
        <taxon>Gammaproteobacteria</taxon>
        <taxon>Pseudomonadales</taxon>
        <taxon>Pseudomonadaceae</taxon>
        <taxon>Pseudomonas</taxon>
    </lineage>
</organism>
<dbReference type="GO" id="GO:0006508">
    <property type="term" value="P:proteolysis"/>
    <property type="evidence" value="ECO:0007669"/>
    <property type="project" value="InterPro"/>
</dbReference>
<dbReference type="NCBIfam" id="TIGR00666">
    <property type="entry name" value="PBP4"/>
    <property type="match status" value="1"/>
</dbReference>
<dbReference type="GO" id="GO:0004185">
    <property type="term" value="F:serine-type carboxypeptidase activity"/>
    <property type="evidence" value="ECO:0007669"/>
    <property type="project" value="InterPro"/>
</dbReference>
<sequence length="506" mass="53885">MKWLQGCIGKRGATAVLVLLSACSSHPPKAPEPKRTVILQAAQLPLPLPRSNFCASLDSRLRSPVMQGALTSLVVREADGGKLVCEYNAQTRLVPASSLKLVTTAAAMEVLGANYRFATSVLTTGTRQGGLLVGDLYLRGTGDPTMRQEDYQALAAELARQGITRVRGRLILDDTAFDRERLGLDWERADEQQYFSAQISALSVSPNDDFDAGSILVNVSSAGVRQPPRVSFTPDNRYMTLINRATTGRAGPLLVSRGYGGNLLRIDGALPKGARRVAQVSVWEPTGLVADLFRSALVREGIVVEGASVLGVATPAMARSLIEHQSPVLADLMAPLLKLSNNNMAEILLKSMGRKTANAGTATAGAAAVNGFLRRHGISPTGLQQVDGSGLSRSNQISAQTLGDLLLAVRTQPWFQAWYAALPVAGNPERMIGGTLRKRLRGTAAANNVHAKTGSLRGVSSLAGYVTDRDGRLLVFALLTNNYEVAGRQIKALENSIVESLANKGD</sequence>